<dbReference type="Proteomes" id="UP001172102">
    <property type="component" value="Unassembled WGS sequence"/>
</dbReference>
<sequence>MLSGIPIQLALDVAVVTAQNFVQTPKDSTAVPSTNYPEAFITYKQTSICETTPGVRAWSGYVNLPSTLLADVPATYNASIFFWYF</sequence>
<comment type="caution">
    <text evidence="2">The sequence shown here is derived from an EMBL/GenBank/DDBJ whole genome shotgun (WGS) entry which is preliminary data.</text>
</comment>
<evidence type="ECO:0000313" key="2">
    <source>
        <dbReference type="EMBL" id="KAK0704418.1"/>
    </source>
</evidence>
<feature type="signal peptide" evidence="1">
    <location>
        <begin position="1"/>
        <end position="18"/>
    </location>
</feature>
<evidence type="ECO:0000256" key="1">
    <source>
        <dbReference type="SAM" id="SignalP"/>
    </source>
</evidence>
<organism evidence="2 3">
    <name type="scientific">Lasiosphaeris hirsuta</name>
    <dbReference type="NCBI Taxonomy" id="260670"/>
    <lineage>
        <taxon>Eukaryota</taxon>
        <taxon>Fungi</taxon>
        <taxon>Dikarya</taxon>
        <taxon>Ascomycota</taxon>
        <taxon>Pezizomycotina</taxon>
        <taxon>Sordariomycetes</taxon>
        <taxon>Sordariomycetidae</taxon>
        <taxon>Sordariales</taxon>
        <taxon>Lasiosphaeriaceae</taxon>
        <taxon>Lasiosphaeris</taxon>
    </lineage>
</organism>
<keyword evidence="1" id="KW-0732">Signal</keyword>
<keyword evidence="3" id="KW-1185">Reference proteome</keyword>
<name>A0AA40DLP6_9PEZI</name>
<dbReference type="EMBL" id="JAUKUA010000007">
    <property type="protein sequence ID" value="KAK0704418.1"/>
    <property type="molecule type" value="Genomic_DNA"/>
</dbReference>
<protein>
    <submittedName>
        <fullName evidence="2">Uncharacterized protein</fullName>
    </submittedName>
</protein>
<accession>A0AA40DLP6</accession>
<proteinExistence type="predicted"/>
<reference evidence="2" key="1">
    <citation type="submission" date="2023-06" db="EMBL/GenBank/DDBJ databases">
        <title>Genome-scale phylogeny and comparative genomics of the fungal order Sordariales.</title>
        <authorList>
            <consortium name="Lawrence Berkeley National Laboratory"/>
            <person name="Hensen N."/>
            <person name="Bonometti L."/>
            <person name="Westerberg I."/>
            <person name="Brannstrom I.O."/>
            <person name="Guillou S."/>
            <person name="Cros-Aarteil S."/>
            <person name="Calhoun S."/>
            <person name="Haridas S."/>
            <person name="Kuo A."/>
            <person name="Mondo S."/>
            <person name="Pangilinan J."/>
            <person name="Riley R."/>
            <person name="Labutti K."/>
            <person name="Andreopoulos B."/>
            <person name="Lipzen A."/>
            <person name="Chen C."/>
            <person name="Yanf M."/>
            <person name="Daum C."/>
            <person name="Ng V."/>
            <person name="Clum A."/>
            <person name="Steindorff A."/>
            <person name="Ohm R."/>
            <person name="Martin F."/>
            <person name="Silar P."/>
            <person name="Natvig D."/>
            <person name="Lalanne C."/>
            <person name="Gautier V."/>
            <person name="Ament-Velasquez S.L."/>
            <person name="Kruys A."/>
            <person name="Hutchinson M.I."/>
            <person name="Powell A.J."/>
            <person name="Barry K."/>
            <person name="Miller A.N."/>
            <person name="Grigoriev I.V."/>
            <person name="Debuchy R."/>
            <person name="Gladieux P."/>
            <person name="Thoren M.H."/>
            <person name="Johannesson H."/>
        </authorList>
    </citation>
    <scope>NUCLEOTIDE SEQUENCE</scope>
    <source>
        <strain evidence="2">SMH4607-1</strain>
    </source>
</reference>
<feature type="chain" id="PRO_5041357009" evidence="1">
    <location>
        <begin position="19"/>
        <end position="85"/>
    </location>
</feature>
<evidence type="ECO:0000313" key="3">
    <source>
        <dbReference type="Proteomes" id="UP001172102"/>
    </source>
</evidence>
<gene>
    <name evidence="2" type="ORF">B0H67DRAFT_648857</name>
</gene>
<dbReference type="AlphaFoldDB" id="A0AA40DLP6"/>